<dbReference type="AlphaFoldDB" id="A0A080ZKG7"/>
<reference evidence="2 3" key="1">
    <citation type="submission" date="2013-11" db="EMBL/GenBank/DDBJ databases">
        <title>The Genome Sequence of Phytophthora parasitica P1976.</title>
        <authorList>
            <consortium name="The Broad Institute Genomics Platform"/>
            <person name="Russ C."/>
            <person name="Tyler B."/>
            <person name="Panabieres F."/>
            <person name="Shan W."/>
            <person name="Tripathy S."/>
            <person name="Grunwald N."/>
            <person name="Machado M."/>
            <person name="Johnson C.S."/>
            <person name="Walker B."/>
            <person name="Young S."/>
            <person name="Zeng Q."/>
            <person name="Gargeya S."/>
            <person name="Fitzgerald M."/>
            <person name="Haas B."/>
            <person name="Abouelleil A."/>
            <person name="Allen A.W."/>
            <person name="Alvarado L."/>
            <person name="Arachchi H.M."/>
            <person name="Berlin A.M."/>
            <person name="Chapman S.B."/>
            <person name="Gainer-Dewar J."/>
            <person name="Goldberg J."/>
            <person name="Griggs A."/>
            <person name="Gujja S."/>
            <person name="Hansen M."/>
            <person name="Howarth C."/>
            <person name="Imamovic A."/>
            <person name="Ireland A."/>
            <person name="Larimer J."/>
            <person name="McCowan C."/>
            <person name="Murphy C."/>
            <person name="Pearson M."/>
            <person name="Poon T.W."/>
            <person name="Priest M."/>
            <person name="Roberts A."/>
            <person name="Saif S."/>
            <person name="Shea T."/>
            <person name="Sisk P."/>
            <person name="Sykes S."/>
            <person name="Wortman J."/>
            <person name="Nusbaum C."/>
            <person name="Birren B."/>
        </authorList>
    </citation>
    <scope>NUCLEOTIDE SEQUENCE [LARGE SCALE GENOMIC DNA]</scope>
    <source>
        <strain evidence="2 3">P1976</strain>
    </source>
</reference>
<comment type="caution">
    <text evidence="2">The sequence shown here is derived from an EMBL/GenBank/DDBJ whole genome shotgun (WGS) entry which is preliminary data.</text>
</comment>
<accession>A0A080ZKG7</accession>
<name>A0A080ZKG7_PHYNI</name>
<sequence>MTGEEMEGGAGSAAQLRTRLQPGVGCPKVRRAAHL</sequence>
<protein>
    <submittedName>
        <fullName evidence="2">Uncharacterized protein</fullName>
    </submittedName>
</protein>
<feature type="region of interest" description="Disordered" evidence="1">
    <location>
        <begin position="1"/>
        <end position="35"/>
    </location>
</feature>
<dbReference type="Proteomes" id="UP000028582">
    <property type="component" value="Unassembled WGS sequence"/>
</dbReference>
<evidence type="ECO:0000313" key="2">
    <source>
        <dbReference type="EMBL" id="ETO67128.1"/>
    </source>
</evidence>
<evidence type="ECO:0000256" key="1">
    <source>
        <dbReference type="SAM" id="MobiDB-lite"/>
    </source>
</evidence>
<evidence type="ECO:0000313" key="3">
    <source>
        <dbReference type="Proteomes" id="UP000028582"/>
    </source>
</evidence>
<proteinExistence type="predicted"/>
<gene>
    <name evidence="2" type="ORF">F444_15873</name>
</gene>
<dbReference type="EMBL" id="ANJA01002924">
    <property type="protein sequence ID" value="ETO67128.1"/>
    <property type="molecule type" value="Genomic_DNA"/>
</dbReference>
<organism evidence="2 3">
    <name type="scientific">Phytophthora nicotianae P1976</name>
    <dbReference type="NCBI Taxonomy" id="1317066"/>
    <lineage>
        <taxon>Eukaryota</taxon>
        <taxon>Sar</taxon>
        <taxon>Stramenopiles</taxon>
        <taxon>Oomycota</taxon>
        <taxon>Peronosporomycetes</taxon>
        <taxon>Peronosporales</taxon>
        <taxon>Peronosporaceae</taxon>
        <taxon>Phytophthora</taxon>
    </lineage>
</organism>